<organism evidence="13 14">
    <name type="scientific">Nocardioides daphniae</name>
    <dbReference type="NCBI Taxonomy" id="402297"/>
    <lineage>
        <taxon>Bacteria</taxon>
        <taxon>Bacillati</taxon>
        <taxon>Actinomycetota</taxon>
        <taxon>Actinomycetes</taxon>
        <taxon>Propionibacteriales</taxon>
        <taxon>Nocardioidaceae</taxon>
        <taxon>Nocardioides</taxon>
    </lineage>
</organism>
<evidence type="ECO:0000256" key="6">
    <source>
        <dbReference type="ARBA" id="ARBA00022741"/>
    </source>
</evidence>
<reference evidence="14" key="1">
    <citation type="journal article" date="2019" name="Int. J. Syst. Evol. Microbiol.">
        <title>The Global Catalogue of Microorganisms (GCM) 10K type strain sequencing project: providing services to taxonomists for standard genome sequencing and annotation.</title>
        <authorList>
            <consortium name="The Broad Institute Genomics Platform"/>
            <consortium name="The Broad Institute Genome Sequencing Center for Infectious Disease"/>
            <person name="Wu L."/>
            <person name="Ma J."/>
        </authorList>
    </citation>
    <scope>NUCLEOTIDE SEQUENCE [LARGE SCALE GENOMIC DNA]</scope>
    <source>
        <strain evidence="14">CCM 7403</strain>
    </source>
</reference>
<dbReference type="InterPro" id="IPR018934">
    <property type="entry name" value="RIO_dom"/>
</dbReference>
<comment type="caution">
    <text evidence="13">The sequence shown here is derived from an EMBL/GenBank/DDBJ whole genome shotgun (WGS) entry which is preliminary data.</text>
</comment>
<evidence type="ECO:0000259" key="12">
    <source>
        <dbReference type="SMART" id="SM00090"/>
    </source>
</evidence>
<proteinExistence type="inferred from homology"/>
<keyword evidence="5" id="KW-0479">Metal-binding</keyword>
<dbReference type="EC" id="2.7.11.1" evidence="2"/>
<evidence type="ECO:0000256" key="10">
    <source>
        <dbReference type="ARBA" id="ARBA00047899"/>
    </source>
</evidence>
<dbReference type="SUPFAM" id="SSF56112">
    <property type="entry name" value="Protein kinase-like (PK-like)"/>
    <property type="match status" value="1"/>
</dbReference>
<comment type="similarity">
    <text evidence="1">Belongs to the protein kinase superfamily. RIO-type Ser/Thr kinase family.</text>
</comment>
<comment type="catalytic activity">
    <reaction evidence="10">
        <text>L-threonyl-[protein] + ATP = O-phospho-L-threonyl-[protein] + ADP + H(+)</text>
        <dbReference type="Rhea" id="RHEA:46608"/>
        <dbReference type="Rhea" id="RHEA-COMP:11060"/>
        <dbReference type="Rhea" id="RHEA-COMP:11605"/>
        <dbReference type="ChEBI" id="CHEBI:15378"/>
        <dbReference type="ChEBI" id="CHEBI:30013"/>
        <dbReference type="ChEBI" id="CHEBI:30616"/>
        <dbReference type="ChEBI" id="CHEBI:61977"/>
        <dbReference type="ChEBI" id="CHEBI:456216"/>
        <dbReference type="EC" id="2.7.11.1"/>
    </reaction>
</comment>
<accession>A0ABQ1Q7L4</accession>
<dbReference type="InterPro" id="IPR011009">
    <property type="entry name" value="Kinase-like_dom_sf"/>
</dbReference>
<keyword evidence="7 13" id="KW-0418">Kinase</keyword>
<keyword evidence="3" id="KW-0723">Serine/threonine-protein kinase</keyword>
<evidence type="ECO:0000256" key="2">
    <source>
        <dbReference type="ARBA" id="ARBA00012513"/>
    </source>
</evidence>
<comment type="catalytic activity">
    <reaction evidence="11">
        <text>L-seryl-[protein] + ATP = O-phospho-L-seryl-[protein] + ADP + H(+)</text>
        <dbReference type="Rhea" id="RHEA:17989"/>
        <dbReference type="Rhea" id="RHEA-COMP:9863"/>
        <dbReference type="Rhea" id="RHEA-COMP:11604"/>
        <dbReference type="ChEBI" id="CHEBI:15378"/>
        <dbReference type="ChEBI" id="CHEBI:29999"/>
        <dbReference type="ChEBI" id="CHEBI:30616"/>
        <dbReference type="ChEBI" id="CHEBI:83421"/>
        <dbReference type="ChEBI" id="CHEBI:456216"/>
        <dbReference type="EC" id="2.7.11.1"/>
    </reaction>
</comment>
<gene>
    <name evidence="13" type="ORF">GCM10007231_16030</name>
</gene>
<name>A0ABQ1Q7L4_9ACTN</name>
<evidence type="ECO:0000256" key="3">
    <source>
        <dbReference type="ARBA" id="ARBA00022527"/>
    </source>
</evidence>
<dbReference type="InterPro" id="IPR051272">
    <property type="entry name" value="RIO-type_Ser/Thr_kinase"/>
</dbReference>
<evidence type="ECO:0000256" key="9">
    <source>
        <dbReference type="ARBA" id="ARBA00022842"/>
    </source>
</evidence>
<dbReference type="RefSeq" id="WP_188421378.1">
    <property type="nucleotide sequence ID" value="NZ_BMCK01000002.1"/>
</dbReference>
<dbReference type="PANTHER" id="PTHR45723">
    <property type="entry name" value="SERINE/THREONINE-PROTEIN KINASE RIO1"/>
    <property type="match status" value="1"/>
</dbReference>
<dbReference type="Gene3D" id="3.30.200.20">
    <property type="entry name" value="Phosphorylase Kinase, domain 1"/>
    <property type="match status" value="1"/>
</dbReference>
<evidence type="ECO:0000256" key="7">
    <source>
        <dbReference type="ARBA" id="ARBA00022777"/>
    </source>
</evidence>
<keyword evidence="9" id="KW-0460">Magnesium</keyword>
<dbReference type="Gene3D" id="1.10.510.10">
    <property type="entry name" value="Transferase(Phosphotransferase) domain 1"/>
    <property type="match status" value="1"/>
</dbReference>
<evidence type="ECO:0000256" key="11">
    <source>
        <dbReference type="ARBA" id="ARBA00048679"/>
    </source>
</evidence>
<keyword evidence="14" id="KW-1185">Reference proteome</keyword>
<evidence type="ECO:0000313" key="14">
    <source>
        <dbReference type="Proteomes" id="UP000630594"/>
    </source>
</evidence>
<evidence type="ECO:0000313" key="13">
    <source>
        <dbReference type="EMBL" id="GGD17795.1"/>
    </source>
</evidence>
<keyword evidence="4" id="KW-0808">Transferase</keyword>
<evidence type="ECO:0000256" key="8">
    <source>
        <dbReference type="ARBA" id="ARBA00022840"/>
    </source>
</evidence>
<dbReference type="GO" id="GO:0016301">
    <property type="term" value="F:kinase activity"/>
    <property type="evidence" value="ECO:0007669"/>
    <property type="project" value="UniProtKB-KW"/>
</dbReference>
<dbReference type="SMART" id="SM00090">
    <property type="entry name" value="RIO"/>
    <property type="match status" value="1"/>
</dbReference>
<dbReference type="InterPro" id="IPR000687">
    <property type="entry name" value="RIO_kinase"/>
</dbReference>
<sequence>MSHPPHPSSPDAATDFTFDFVPLADELEPGQRWSTWPSVEPLMRGPEPLPAWLVTASGAVDTELGVLKGGKEADVFLLERRDLLHPDDAVVMAAKRYRAPEHRAFHRAASYTEGRSVKRSRDQRALDRKSSWGRTVAAAEWAVSEWGALRRCWELGLPVPYPVQCDGTEILMEWISHDGGTAPRLAGQRPGRGLLENWYEQVRDVLHTLAGAGLAHGDLSPYNVLVAGERIVVIDLPQVVDLAGNPQAGEFLRRDCVNMARWFTSRGLEVDGEELFAEVLAHAW</sequence>
<dbReference type="EMBL" id="BMCK01000002">
    <property type="protein sequence ID" value="GGD17795.1"/>
    <property type="molecule type" value="Genomic_DNA"/>
</dbReference>
<dbReference type="Pfam" id="PF01163">
    <property type="entry name" value="RIO1"/>
    <property type="match status" value="1"/>
</dbReference>
<protein>
    <recommendedName>
        <fullName evidence="2">non-specific serine/threonine protein kinase</fullName>
        <ecNumber evidence="2">2.7.11.1</ecNumber>
    </recommendedName>
</protein>
<keyword evidence="6" id="KW-0547">Nucleotide-binding</keyword>
<keyword evidence="8" id="KW-0067">ATP-binding</keyword>
<evidence type="ECO:0000256" key="4">
    <source>
        <dbReference type="ARBA" id="ARBA00022679"/>
    </source>
</evidence>
<evidence type="ECO:0000256" key="5">
    <source>
        <dbReference type="ARBA" id="ARBA00022723"/>
    </source>
</evidence>
<evidence type="ECO:0000256" key="1">
    <source>
        <dbReference type="ARBA" id="ARBA00009196"/>
    </source>
</evidence>
<feature type="domain" description="RIO kinase" evidence="12">
    <location>
        <begin position="28"/>
        <end position="281"/>
    </location>
</feature>
<dbReference type="Proteomes" id="UP000630594">
    <property type="component" value="Unassembled WGS sequence"/>
</dbReference>